<dbReference type="PANTHER" id="PTHR21310">
    <property type="entry name" value="AMINOGLYCOSIDE PHOSPHOTRANSFERASE-RELATED-RELATED"/>
    <property type="match status" value="1"/>
</dbReference>
<dbReference type="CDD" id="cd05120">
    <property type="entry name" value="APH_ChoK_like"/>
    <property type="match status" value="1"/>
</dbReference>
<feature type="domain" description="Aminoglycoside phosphotransferase" evidence="1">
    <location>
        <begin position="120"/>
        <end position="146"/>
    </location>
</feature>
<dbReference type="AlphaFoldDB" id="C6H3W3"/>
<dbReference type="SUPFAM" id="SSF56112">
    <property type="entry name" value="Protein kinase-like (PK-like)"/>
    <property type="match status" value="1"/>
</dbReference>
<dbReference type="Gene3D" id="3.90.1200.10">
    <property type="match status" value="1"/>
</dbReference>
<dbReference type="STRING" id="544712.C6H3W3"/>
<name>C6H3W3_AJECH</name>
<dbReference type="InterPro" id="IPR051678">
    <property type="entry name" value="AGP_Transferase"/>
</dbReference>
<gene>
    <name evidence="2" type="ORF">HCDG_01284</name>
</gene>
<dbReference type="InterPro" id="IPR011009">
    <property type="entry name" value="Kinase-like_dom_sf"/>
</dbReference>
<dbReference type="EMBL" id="GG692419">
    <property type="protein sequence ID" value="EER45705.1"/>
    <property type="molecule type" value="Genomic_DNA"/>
</dbReference>
<dbReference type="PANTHER" id="PTHR21310:SF15">
    <property type="entry name" value="AMINOGLYCOSIDE PHOSPHOTRANSFERASE DOMAIN-CONTAINING PROTEIN"/>
    <property type="match status" value="1"/>
</dbReference>
<dbReference type="OMA" id="HEGCRES"/>
<accession>C6H3W3</accession>
<protein>
    <recommendedName>
        <fullName evidence="1">Aminoglycoside phosphotransferase domain-containing protein</fullName>
    </recommendedName>
</protein>
<evidence type="ECO:0000313" key="3">
    <source>
        <dbReference type="Proteomes" id="UP000002624"/>
    </source>
</evidence>
<dbReference type="HOGENOM" id="CLU_1337183_0_0_1"/>
<reference evidence="3" key="1">
    <citation type="submission" date="2009-05" db="EMBL/GenBank/DDBJ databases">
        <title>The genome sequence of Ajellomyces capsulatus strain H143.</title>
        <authorList>
            <person name="Champion M."/>
            <person name="Cuomo C.A."/>
            <person name="Ma L.-J."/>
            <person name="Henn M.R."/>
            <person name="Sil A."/>
            <person name="Goldman B."/>
            <person name="Young S.K."/>
            <person name="Kodira C.D."/>
            <person name="Zeng Q."/>
            <person name="Koehrsen M."/>
            <person name="Alvarado L."/>
            <person name="Berlin A.M."/>
            <person name="Borenstein D."/>
            <person name="Chen Z."/>
            <person name="Engels R."/>
            <person name="Freedman E."/>
            <person name="Gellesch M."/>
            <person name="Goldberg J."/>
            <person name="Griggs A."/>
            <person name="Gujja S."/>
            <person name="Heiman D.I."/>
            <person name="Hepburn T.A."/>
            <person name="Howarth C."/>
            <person name="Jen D."/>
            <person name="Larson L."/>
            <person name="Lewis B."/>
            <person name="Mehta T."/>
            <person name="Park D."/>
            <person name="Pearson M."/>
            <person name="Roberts A."/>
            <person name="Saif S."/>
            <person name="Shea T.D."/>
            <person name="Shenoy N."/>
            <person name="Sisk P."/>
            <person name="Stolte C."/>
            <person name="Sykes S."/>
            <person name="Walk T."/>
            <person name="White J."/>
            <person name="Yandava C."/>
            <person name="Klein B."/>
            <person name="McEwen J.G."/>
            <person name="Puccia R."/>
            <person name="Goldman G.H."/>
            <person name="Felipe M.S."/>
            <person name="Nino-Vega G."/>
            <person name="San-Blas G."/>
            <person name="Taylor J.W."/>
            <person name="Mendoza L."/>
            <person name="Galagan J.E."/>
            <person name="Nusbaum C."/>
            <person name="Birren B.W."/>
        </authorList>
    </citation>
    <scope>NUCLEOTIDE SEQUENCE [LARGE SCALE GENOMIC DNA]</scope>
    <source>
        <strain evidence="3">H143</strain>
    </source>
</reference>
<proteinExistence type="predicted"/>
<organism evidence="2 3">
    <name type="scientific">Ajellomyces capsulatus (strain H143)</name>
    <name type="common">Darling's disease fungus</name>
    <name type="synonym">Histoplasma capsulatum</name>
    <dbReference type="NCBI Taxonomy" id="544712"/>
    <lineage>
        <taxon>Eukaryota</taxon>
        <taxon>Fungi</taxon>
        <taxon>Dikarya</taxon>
        <taxon>Ascomycota</taxon>
        <taxon>Pezizomycotina</taxon>
        <taxon>Eurotiomycetes</taxon>
        <taxon>Eurotiomycetidae</taxon>
        <taxon>Onygenales</taxon>
        <taxon>Ajellomycetaceae</taxon>
        <taxon>Histoplasma</taxon>
    </lineage>
</organism>
<dbReference type="Proteomes" id="UP000002624">
    <property type="component" value="Unassembled WGS sequence"/>
</dbReference>
<dbReference type="Pfam" id="PF01636">
    <property type="entry name" value="APH"/>
    <property type="match status" value="1"/>
</dbReference>
<dbReference type="VEuPathDB" id="FungiDB:HCDG_01284"/>
<sequence length="248" mass="28102">MDPFTPKSMLLAPHPAMARGSGNDMFDRYQVIHLNEHRVRKQAHEGCRESDSMLYIAANTNIPVPKVNDTKLDAEDGFSYIVMEYVLGRSLEDAWMKLSPDQRGTQGPHLLPNDNHIIHFAHGDLSPQNILVDEGGRITAIIDWDILRMRMDFPRERKMLDHPRYFQSIFPPKYKQNFSALAYLAHFEPLVPGSLPLNPFPTVGRMEIGYHVQMKLSEVGLGFGESPCGTNPGTGIHAEHSLYDPHFI</sequence>
<evidence type="ECO:0000313" key="2">
    <source>
        <dbReference type="EMBL" id="EER45705.1"/>
    </source>
</evidence>
<evidence type="ECO:0000259" key="1">
    <source>
        <dbReference type="Pfam" id="PF01636"/>
    </source>
</evidence>
<dbReference type="InterPro" id="IPR002575">
    <property type="entry name" value="Aminoglycoside_PTrfase"/>
</dbReference>